<dbReference type="InterPro" id="IPR016888">
    <property type="entry name" value="UCP028498"/>
</dbReference>
<proteinExistence type="predicted"/>
<dbReference type="RefSeq" id="WP_104877771.1">
    <property type="nucleotide sequence ID" value="NZ_CP035055.1"/>
</dbReference>
<evidence type="ECO:0000313" key="1">
    <source>
        <dbReference type="EMBL" id="WFR89347.1"/>
    </source>
</evidence>
<name>A0AAJ6D1P4_LIMFE</name>
<dbReference type="EMBL" id="CP121468">
    <property type="protein sequence ID" value="WFR89347.1"/>
    <property type="molecule type" value="Genomic_DNA"/>
</dbReference>
<dbReference type="AlphaFoldDB" id="A0AAJ6D1P4"/>
<gene>
    <name evidence="1" type="ORF">P8634_00870</name>
</gene>
<dbReference type="Proteomes" id="UP001218104">
    <property type="component" value="Chromosome"/>
</dbReference>
<protein>
    <submittedName>
        <fullName evidence="1">DUF2255 family protein</fullName>
    </submittedName>
</protein>
<evidence type="ECO:0000313" key="2">
    <source>
        <dbReference type="Proteomes" id="UP001218104"/>
    </source>
</evidence>
<organism evidence="1 2">
    <name type="scientific">Limosilactobacillus fermentum</name>
    <name type="common">Lactobacillus fermentum</name>
    <dbReference type="NCBI Taxonomy" id="1613"/>
    <lineage>
        <taxon>Bacteria</taxon>
        <taxon>Bacillati</taxon>
        <taxon>Bacillota</taxon>
        <taxon>Bacilli</taxon>
        <taxon>Lactobacillales</taxon>
        <taxon>Lactobacillaceae</taxon>
        <taxon>Limosilactobacillus</taxon>
    </lineage>
</organism>
<reference evidence="1" key="1">
    <citation type="submission" date="2023-04" db="EMBL/GenBank/DDBJ databases">
        <title>Genomic of Limosilactobacillus fermentum MSJK0025.</title>
        <authorList>
            <person name="Yang S."/>
        </authorList>
    </citation>
    <scope>NUCLEOTIDE SEQUENCE</scope>
    <source>
        <strain evidence="1">MSJK0025</strain>
    </source>
</reference>
<accession>A0AAJ6D1P4</accession>
<dbReference type="Pfam" id="PF10012">
    <property type="entry name" value="DUF2255"/>
    <property type="match status" value="1"/>
</dbReference>
<sequence>MTWTDEEIKQLEAASTIQNKPFGPDKATFTEDNPVWEVVVDGRLYIRGGNGTASRWYVNGTKNGSHIRLGNQEYAVDYRAVSDPAEVQAVTDAYQAKYHGQYPIDMMVEDRAAQATVELVKR</sequence>